<feature type="region of interest" description="Disordered" evidence="1">
    <location>
        <begin position="339"/>
        <end position="359"/>
    </location>
</feature>
<sequence>MSDDNSSTPTPILSRPVFSRFAFHEDDYTHPCHPLYVHPSDVLGTSLVLVPFDGTGYGSWRHTILVALSVRNKLDFVNGVFVKPRDTSPLLFNSLSKDIARSVEYSELAKDIWGELEERYGQADAARIFGLKKDTVYSILLSDEKQRQVSTSPQFLPSSASFNAGVSKKVYPYRVNFDSSKPPTCKYCKKPGHTIDKCYKLHGYPPNFKFTKGTASRKTAAHVELEHGSPSNVVVPGGGSQSDTSSEVVSDSMVPLIMPPVASATSATSSVIPTSPISSSVMHDVCVFPSEISANVTSTGSNKRHLKVQTVRSDNALELGSSTVGSAYFSEKGIIHQTSCPHTSQQNEPNTYSQAASSPEWQDAMKKEFETLEANGTWEIVQLPLGKKPIDCKWVYKVKYKADGTIKRYKARLVLRGDTQVEGIDFHETFSPVVKMSIVKTLIVVKVKNKWPLFQLDVNNAFLHGDLNEEVFMKLPPSLGYVHSLSDYSMFPWGSGESFVILVVYVDDIIITGTDLAKISVVKAFLHDQFKIKDLGNLNYFLGIEVLHTDYGMHGKLKATEGDVLPNPESYRCLIGKLNFLTHTRPDTSFAVQHLNSRKSVSGFCILLGGSLVDWKSKKQSVVSLSSAEAEYRSMSKATAEIIWVSRLLSDLGIQVPSPIQFFCDNQATIHIVKNPVFHERTKHAELDCHFIRGKLTEGLI</sequence>
<proteinExistence type="predicted"/>
<feature type="domain" description="Reverse transcriptase Ty1/copia-type" evidence="2">
    <location>
        <begin position="486"/>
        <end position="554"/>
    </location>
</feature>
<feature type="domain" description="Reverse transcriptase Ty1/copia-type" evidence="2">
    <location>
        <begin position="375"/>
        <end position="478"/>
    </location>
</feature>
<dbReference type="InterPro" id="IPR043502">
    <property type="entry name" value="DNA/RNA_pol_sf"/>
</dbReference>
<dbReference type="CDD" id="cd09272">
    <property type="entry name" value="RNase_HI_RT_Ty1"/>
    <property type="match status" value="1"/>
</dbReference>
<protein>
    <recommendedName>
        <fullName evidence="5">Reverse transcriptase Ty1/copia-type domain-containing protein</fullName>
    </recommendedName>
</protein>
<dbReference type="SUPFAM" id="SSF56672">
    <property type="entry name" value="DNA/RNA polymerases"/>
    <property type="match status" value="1"/>
</dbReference>
<dbReference type="AlphaFoldDB" id="A0A1S3Z1W1"/>
<reference evidence="4" key="1">
    <citation type="submission" date="2025-08" db="UniProtKB">
        <authorList>
            <consortium name="RefSeq"/>
        </authorList>
    </citation>
    <scope>IDENTIFICATION</scope>
</reference>
<name>A0A1S3Z1W1_TOBAC</name>
<accession>A0A1S3Z1W1</accession>
<evidence type="ECO:0000259" key="3">
    <source>
        <dbReference type="Pfam" id="PF14244"/>
    </source>
</evidence>
<gene>
    <name evidence="4" type="primary">LOC107781862</name>
</gene>
<dbReference type="PaxDb" id="4097-A0A1S3Z1W1"/>
<evidence type="ECO:0000259" key="2">
    <source>
        <dbReference type="Pfam" id="PF07727"/>
    </source>
</evidence>
<evidence type="ECO:0000256" key="1">
    <source>
        <dbReference type="SAM" id="MobiDB-lite"/>
    </source>
</evidence>
<dbReference type="InterPro" id="IPR029472">
    <property type="entry name" value="Copia-like_N"/>
</dbReference>
<dbReference type="OrthoDB" id="1751612at2759"/>
<dbReference type="Pfam" id="PF14244">
    <property type="entry name" value="Retrotran_gag_3"/>
    <property type="match status" value="1"/>
</dbReference>
<dbReference type="OMA" id="VACKETH"/>
<evidence type="ECO:0000313" key="4">
    <source>
        <dbReference type="RefSeq" id="XP_016458147.1"/>
    </source>
</evidence>
<dbReference type="Pfam" id="PF07727">
    <property type="entry name" value="RVT_2"/>
    <property type="match status" value="2"/>
</dbReference>
<dbReference type="KEGG" id="nta:107781862"/>
<feature type="domain" description="Retrotransposon Copia-like N-terminal" evidence="3">
    <location>
        <begin position="38"/>
        <end position="84"/>
    </location>
</feature>
<dbReference type="RefSeq" id="XP_016458147.1">
    <property type="nucleotide sequence ID" value="XM_016602661.1"/>
</dbReference>
<dbReference type="InterPro" id="IPR013103">
    <property type="entry name" value="RVT_2"/>
</dbReference>
<dbReference type="PANTHER" id="PTHR11439:SF470">
    <property type="entry name" value="CYSTEINE-RICH RLK (RECEPTOR-LIKE PROTEIN KINASE) 8"/>
    <property type="match status" value="1"/>
</dbReference>
<organism evidence="4">
    <name type="scientific">Nicotiana tabacum</name>
    <name type="common">Common tobacco</name>
    <dbReference type="NCBI Taxonomy" id="4097"/>
    <lineage>
        <taxon>Eukaryota</taxon>
        <taxon>Viridiplantae</taxon>
        <taxon>Streptophyta</taxon>
        <taxon>Embryophyta</taxon>
        <taxon>Tracheophyta</taxon>
        <taxon>Spermatophyta</taxon>
        <taxon>Magnoliopsida</taxon>
        <taxon>eudicotyledons</taxon>
        <taxon>Gunneridae</taxon>
        <taxon>Pentapetalae</taxon>
        <taxon>asterids</taxon>
        <taxon>lamiids</taxon>
        <taxon>Solanales</taxon>
        <taxon>Solanaceae</taxon>
        <taxon>Nicotianoideae</taxon>
        <taxon>Nicotianeae</taxon>
        <taxon>Nicotiana</taxon>
    </lineage>
</organism>
<dbReference type="PANTHER" id="PTHR11439">
    <property type="entry name" value="GAG-POL-RELATED RETROTRANSPOSON"/>
    <property type="match status" value="1"/>
</dbReference>
<evidence type="ECO:0008006" key="5">
    <source>
        <dbReference type="Google" id="ProtNLM"/>
    </source>
</evidence>
<dbReference type="STRING" id="4097.A0A1S3Z1W1"/>